<dbReference type="RefSeq" id="WP_124687051.1">
    <property type="nucleotide sequence ID" value="NZ_CP033971.1"/>
</dbReference>
<geneLocation type="plasmid" evidence="3">
    <name>unnamed2</name>
</geneLocation>
<name>A0A3G8HCL3_9BURK</name>
<dbReference type="AlphaFoldDB" id="A0A3G8HCL3"/>
<evidence type="ECO:0000313" key="4">
    <source>
        <dbReference type="Proteomes" id="UP000270411"/>
    </source>
</evidence>
<reference evidence="4" key="1">
    <citation type="submission" date="2018-11" db="EMBL/GenBank/DDBJ databases">
        <title>FDA dAtabase for Regulatory Grade micrObial Sequences (FDA-ARGOS): Supporting development and validation of Infectious Disease Dx tests.</title>
        <authorList>
            <person name="Goldberg B."/>
            <person name="Campos J."/>
            <person name="Tallon L."/>
            <person name="Sadzewicz L."/>
            <person name="Zhao X."/>
            <person name="Vavikolanu K."/>
            <person name="Mehta A."/>
            <person name="Aluvathingal J."/>
            <person name="Nadendla S."/>
            <person name="Geyer C."/>
            <person name="Nandy P."/>
            <person name="Yan Y."/>
            <person name="Sichtig H."/>
        </authorList>
    </citation>
    <scope>NUCLEOTIDE SEQUENCE [LARGE SCALE GENOMIC DNA]</scope>
    <source>
        <strain evidence="4">FDAARGOS_614</strain>
        <plasmid evidence="4">unnamed2</plasmid>
    </source>
</reference>
<accession>A0A3G8HCL3</accession>
<feature type="transmembrane region" description="Helical" evidence="1">
    <location>
        <begin position="52"/>
        <end position="70"/>
    </location>
</feature>
<keyword evidence="1" id="KW-0472">Membrane</keyword>
<dbReference type="KEGG" id="cpau:EHF44_28185"/>
<sequence length="210" mass="22435">MDNNLQTNTAARDTTAGDTLVPLNRLSRAEQWKRIRSNPRFRGQHGGILDEYGFYLLLVAFSLVAILVLFSGNSTDSQVQQFTTELNKVMGKVKTNYRGRYGTVTVASVVDNGTFKDLTTMTVDSGTVTVQPGGGTLTIVPGKLLTANDSVQYTIPNQPDAACTQIASAFQSSAGKIVVNGVPIKSVGGSVNMTEVKCSGDSNTIDLFMS</sequence>
<dbReference type="EMBL" id="CP033971">
    <property type="protein sequence ID" value="AZG17322.1"/>
    <property type="molecule type" value="Genomic_DNA"/>
</dbReference>
<dbReference type="Proteomes" id="UP000270411">
    <property type="component" value="Plasmid unnamed2"/>
</dbReference>
<dbReference type="OrthoDB" id="8960638at2"/>
<keyword evidence="3" id="KW-0614">Plasmid</keyword>
<evidence type="ECO:0000259" key="2">
    <source>
        <dbReference type="Pfam" id="PF08805"/>
    </source>
</evidence>
<keyword evidence="1" id="KW-1133">Transmembrane helix</keyword>
<dbReference type="Gene3D" id="3.30.1690.10">
    <property type="entry name" value="TcpA-like pilin"/>
    <property type="match status" value="1"/>
</dbReference>
<dbReference type="Pfam" id="PF08805">
    <property type="entry name" value="PilS"/>
    <property type="match status" value="1"/>
</dbReference>
<organism evidence="3 4">
    <name type="scientific">Cupriavidus pauculus</name>
    <dbReference type="NCBI Taxonomy" id="82633"/>
    <lineage>
        <taxon>Bacteria</taxon>
        <taxon>Pseudomonadati</taxon>
        <taxon>Pseudomonadota</taxon>
        <taxon>Betaproteobacteria</taxon>
        <taxon>Burkholderiales</taxon>
        <taxon>Burkholderiaceae</taxon>
        <taxon>Cupriavidus</taxon>
    </lineage>
</organism>
<gene>
    <name evidence="3" type="ORF">EHF44_28185</name>
</gene>
<protein>
    <submittedName>
        <fullName evidence="3">Pilus assembly protein PilS</fullName>
    </submittedName>
</protein>
<keyword evidence="1" id="KW-0812">Transmembrane</keyword>
<evidence type="ECO:0000313" key="3">
    <source>
        <dbReference type="EMBL" id="AZG17322.1"/>
    </source>
</evidence>
<dbReference type="InterPro" id="IPR014911">
    <property type="entry name" value="PilS_N"/>
</dbReference>
<evidence type="ECO:0000256" key="1">
    <source>
        <dbReference type="SAM" id="Phobius"/>
    </source>
</evidence>
<feature type="domain" description="Type 4 secretion system PilS N-terminal" evidence="2">
    <location>
        <begin position="77"/>
        <end position="205"/>
    </location>
</feature>
<dbReference type="SUPFAM" id="SSF54523">
    <property type="entry name" value="Pili subunits"/>
    <property type="match status" value="1"/>
</dbReference>
<proteinExistence type="predicted"/>
<dbReference type="InterPro" id="IPR045584">
    <property type="entry name" value="Pilin-like"/>
</dbReference>